<dbReference type="PROSITE" id="PS00159">
    <property type="entry name" value="ALDOLASE_KDPG_KHG_1"/>
    <property type="match status" value="1"/>
</dbReference>
<dbReference type="PANTHER" id="PTHR30246:SF1">
    <property type="entry name" value="2-DEHYDRO-3-DEOXY-6-PHOSPHOGALACTONATE ALDOLASE-RELATED"/>
    <property type="match status" value="1"/>
</dbReference>
<evidence type="ECO:0000313" key="9">
    <source>
        <dbReference type="EMBL" id="HIW09131.1"/>
    </source>
</evidence>
<dbReference type="Pfam" id="PF01081">
    <property type="entry name" value="Aldolase"/>
    <property type="match status" value="1"/>
</dbReference>
<comment type="caution">
    <text evidence="9">The sequence shown here is derived from an EMBL/GenBank/DDBJ whole genome shotgun (WGS) entry which is preliminary data.</text>
</comment>
<keyword evidence="8" id="KW-0119">Carbohydrate metabolism</keyword>
<name>A0A9D1QBV4_9FIRM</name>
<comment type="catalytic activity">
    <reaction evidence="1">
        <text>2-dehydro-3-deoxy-6-phospho-D-gluconate = D-glyceraldehyde 3-phosphate + pyruvate</text>
        <dbReference type="Rhea" id="RHEA:17089"/>
        <dbReference type="ChEBI" id="CHEBI:15361"/>
        <dbReference type="ChEBI" id="CHEBI:57569"/>
        <dbReference type="ChEBI" id="CHEBI:59776"/>
        <dbReference type="EC" id="4.1.2.14"/>
    </reaction>
</comment>
<evidence type="ECO:0000256" key="8">
    <source>
        <dbReference type="ARBA" id="ARBA00023277"/>
    </source>
</evidence>
<dbReference type="EC" id="4.1.2.14" evidence="5"/>
<dbReference type="InterPro" id="IPR031337">
    <property type="entry name" value="KDPG/KHG_AS_1"/>
</dbReference>
<dbReference type="PROSITE" id="PS00160">
    <property type="entry name" value="ALDOLASE_KDPG_KHG_2"/>
    <property type="match status" value="1"/>
</dbReference>
<dbReference type="NCBIfam" id="TIGR01182">
    <property type="entry name" value="eda"/>
    <property type="match status" value="1"/>
</dbReference>
<evidence type="ECO:0000256" key="2">
    <source>
        <dbReference type="ARBA" id="ARBA00004736"/>
    </source>
</evidence>
<sequence>MFTNPVLERVYEIGIIPVIAFNSVEEALPLCKALSDGGLPAAEVTFRTACAEECIRLIHKEMPDMLLGAGTVLTKDQVDRAIDAGASFIVAPGFDPNVTQYVIDKGCLAMPGTATAGEMQQAMNMGCEALKFFPAEANGGVGMLKNIGGALKTAKWMCTGGVNAKNVNDYLGYDQIFAVGGTWMCKSDVIKAGDWAKITAMCKEAVDTMLGLKLVHVGINSANEEEASATANALAALLNMKVAPGNSSIFVGNKEFEIMKKPGRGTHGHIAIGCNNVDRAIYHLSRRGVKFDLDSKNVKNGKTIACYMADEIAGFAIHLVKV</sequence>
<evidence type="ECO:0000313" key="10">
    <source>
        <dbReference type="Proteomes" id="UP000823933"/>
    </source>
</evidence>
<dbReference type="InterPro" id="IPR031338">
    <property type="entry name" value="KDPG/KHG_AS_2"/>
</dbReference>
<evidence type="ECO:0000256" key="6">
    <source>
        <dbReference type="ARBA" id="ARBA00023239"/>
    </source>
</evidence>
<organism evidence="9 10">
    <name type="scientific">Candidatus Faecalibacterium intestinigallinarum</name>
    <dbReference type="NCBI Taxonomy" id="2838581"/>
    <lineage>
        <taxon>Bacteria</taxon>
        <taxon>Bacillati</taxon>
        <taxon>Bacillota</taxon>
        <taxon>Clostridia</taxon>
        <taxon>Eubacteriales</taxon>
        <taxon>Oscillospiraceae</taxon>
        <taxon>Faecalibacterium</taxon>
    </lineage>
</organism>
<dbReference type="InterPro" id="IPR000887">
    <property type="entry name" value="Aldlse_KDPG_KHG"/>
</dbReference>
<dbReference type="NCBIfam" id="NF004325">
    <property type="entry name" value="PRK05718.1"/>
    <property type="match status" value="1"/>
</dbReference>
<reference evidence="9" key="2">
    <citation type="submission" date="2021-04" db="EMBL/GenBank/DDBJ databases">
        <authorList>
            <person name="Gilroy R."/>
        </authorList>
    </citation>
    <scope>NUCLEOTIDE SEQUENCE</scope>
    <source>
        <strain evidence="9">ChiHcolR34-3080</strain>
    </source>
</reference>
<proteinExistence type="inferred from homology"/>
<protein>
    <recommendedName>
        <fullName evidence="5">2-dehydro-3-deoxy-phosphogluconate aldolase</fullName>
        <ecNumber evidence="5">4.1.2.14</ecNumber>
    </recommendedName>
</protein>
<comment type="pathway">
    <text evidence="2">Carbohydrate acid metabolism; 2-dehydro-3-deoxy-D-gluconate degradation; D-glyceraldehyde 3-phosphate and pyruvate from 2-dehydro-3-deoxy-D-gluconate: step 2/2.</text>
</comment>
<reference evidence="9" key="1">
    <citation type="journal article" date="2021" name="PeerJ">
        <title>Extensive microbial diversity within the chicken gut microbiome revealed by metagenomics and culture.</title>
        <authorList>
            <person name="Gilroy R."/>
            <person name="Ravi A."/>
            <person name="Getino M."/>
            <person name="Pursley I."/>
            <person name="Horton D.L."/>
            <person name="Alikhan N.F."/>
            <person name="Baker D."/>
            <person name="Gharbi K."/>
            <person name="Hall N."/>
            <person name="Watson M."/>
            <person name="Adriaenssens E.M."/>
            <person name="Foster-Nyarko E."/>
            <person name="Jarju S."/>
            <person name="Secka A."/>
            <person name="Antonio M."/>
            <person name="Oren A."/>
            <person name="Chaudhuri R.R."/>
            <person name="La Ragione R."/>
            <person name="Hildebrand F."/>
            <person name="Pallen M.J."/>
        </authorList>
    </citation>
    <scope>NUCLEOTIDE SEQUENCE</scope>
    <source>
        <strain evidence="9">ChiHcolR34-3080</strain>
    </source>
</reference>
<keyword evidence="7" id="KW-0704">Schiff base</keyword>
<dbReference type="PANTHER" id="PTHR30246">
    <property type="entry name" value="2-KETO-3-DEOXY-6-PHOSPHOGLUCONATE ALDOLASE"/>
    <property type="match status" value="1"/>
</dbReference>
<comment type="subunit">
    <text evidence="4">Homotrimer.</text>
</comment>
<evidence type="ECO:0000256" key="3">
    <source>
        <dbReference type="ARBA" id="ARBA00006906"/>
    </source>
</evidence>
<dbReference type="AlphaFoldDB" id="A0A9D1QBV4"/>
<dbReference type="SUPFAM" id="SSF51569">
    <property type="entry name" value="Aldolase"/>
    <property type="match status" value="1"/>
</dbReference>
<keyword evidence="6 9" id="KW-0456">Lyase</keyword>
<evidence type="ECO:0000256" key="7">
    <source>
        <dbReference type="ARBA" id="ARBA00023270"/>
    </source>
</evidence>
<evidence type="ECO:0000256" key="5">
    <source>
        <dbReference type="ARBA" id="ARBA00013063"/>
    </source>
</evidence>
<evidence type="ECO:0000256" key="4">
    <source>
        <dbReference type="ARBA" id="ARBA00011233"/>
    </source>
</evidence>
<dbReference type="InterPro" id="IPR013785">
    <property type="entry name" value="Aldolase_TIM"/>
</dbReference>
<dbReference type="EMBL" id="DXHQ01000080">
    <property type="protein sequence ID" value="HIW09131.1"/>
    <property type="molecule type" value="Genomic_DNA"/>
</dbReference>
<accession>A0A9D1QBV4</accession>
<evidence type="ECO:0000256" key="1">
    <source>
        <dbReference type="ARBA" id="ARBA00000654"/>
    </source>
</evidence>
<dbReference type="Proteomes" id="UP000823933">
    <property type="component" value="Unassembled WGS sequence"/>
</dbReference>
<dbReference type="Gene3D" id="3.20.20.70">
    <property type="entry name" value="Aldolase class I"/>
    <property type="match status" value="1"/>
</dbReference>
<dbReference type="GO" id="GO:0008675">
    <property type="term" value="F:2-dehydro-3-deoxy-phosphogluconate aldolase activity"/>
    <property type="evidence" value="ECO:0007669"/>
    <property type="project" value="UniProtKB-EC"/>
</dbReference>
<comment type="similarity">
    <text evidence="3">Belongs to the KHG/KDPG aldolase family.</text>
</comment>
<dbReference type="CDD" id="cd00452">
    <property type="entry name" value="KDPG_aldolase"/>
    <property type="match status" value="1"/>
</dbReference>
<gene>
    <name evidence="9" type="primary">eda</name>
    <name evidence="9" type="ORF">H9890_07010</name>
</gene>